<reference evidence="1" key="1">
    <citation type="submission" date="2015-05" db="EMBL/GenBank/DDBJ databases">
        <title>Permanent draft genome of Rhodopirellula islandicus K833.</title>
        <authorList>
            <person name="Kizina J."/>
            <person name="Richter M."/>
            <person name="Glockner F.O."/>
            <person name="Harder J."/>
        </authorList>
    </citation>
    <scope>NUCLEOTIDE SEQUENCE [LARGE SCALE GENOMIC DNA]</scope>
    <source>
        <strain evidence="1">K833</strain>
    </source>
</reference>
<sequence length="174" mass="19817">MIAPPAMVRDGDNTSQTILINAAFLQEIKDSNPNLWLAASELRALCEAEHWDPDTTSQALIKQFVRALGELRDLIAFQFGLEESYGYLRTVGPTPQLANASPDFAEVQQQLQLALEQHQRLYLDLCDLVEQSEELQYRGCDRSAVVSFAEQVAHFTRQMTRHERLEAELIEREL</sequence>
<gene>
    <name evidence="1" type="ORF">RISK_000755</name>
</gene>
<keyword evidence="2" id="KW-1185">Reference proteome</keyword>
<dbReference type="RefSeq" id="WP_047812807.1">
    <property type="nucleotide sequence ID" value="NZ_LECT01000007.1"/>
</dbReference>
<protein>
    <recommendedName>
        <fullName evidence="3">Hemerythrin-like domain-containing protein</fullName>
    </recommendedName>
</protein>
<dbReference type="AlphaFoldDB" id="A0A0J1EN91"/>
<accession>A0A0J1EN91</accession>
<evidence type="ECO:0008006" key="3">
    <source>
        <dbReference type="Google" id="ProtNLM"/>
    </source>
</evidence>
<dbReference type="OrthoDB" id="276004at2"/>
<dbReference type="Proteomes" id="UP000036367">
    <property type="component" value="Unassembled WGS sequence"/>
</dbReference>
<comment type="caution">
    <text evidence="1">The sequence shown here is derived from an EMBL/GenBank/DDBJ whole genome shotgun (WGS) entry which is preliminary data.</text>
</comment>
<evidence type="ECO:0000313" key="1">
    <source>
        <dbReference type="EMBL" id="KLU06954.1"/>
    </source>
</evidence>
<evidence type="ECO:0000313" key="2">
    <source>
        <dbReference type="Proteomes" id="UP000036367"/>
    </source>
</evidence>
<dbReference type="PATRIC" id="fig|595434.4.peg.733"/>
<name>A0A0J1EN91_RHOIS</name>
<proteinExistence type="predicted"/>
<dbReference type="EMBL" id="LECT01000007">
    <property type="protein sequence ID" value="KLU06954.1"/>
    <property type="molecule type" value="Genomic_DNA"/>
</dbReference>
<organism evidence="1 2">
    <name type="scientific">Rhodopirellula islandica</name>
    <dbReference type="NCBI Taxonomy" id="595434"/>
    <lineage>
        <taxon>Bacteria</taxon>
        <taxon>Pseudomonadati</taxon>
        <taxon>Planctomycetota</taxon>
        <taxon>Planctomycetia</taxon>
        <taxon>Pirellulales</taxon>
        <taxon>Pirellulaceae</taxon>
        <taxon>Rhodopirellula</taxon>
    </lineage>
</organism>